<sequence length="465" mass="53991">MPSKFLAELSNDFKQLFETEIGYDVIIYAGETPNVKEIHAHSNILCIRSQYFHTAFSNKWAKKINGKFILKKPNIMPHIIEIIIRFIYCGNIELKNLQVEDMLKLLLAADELNIQQLSSYIQEYLIENNADFLRQNPSEILEIIFHERNAFEILCDFCVERICAEPKNWFNSDKFLSLKPSLLELLLKSTDLKMNEIEIWEKILNWCFAEQKVENDPTKWSKDDEEKIKESLKRFIPLIRFYDIEPEDFFYRVYNFKKILPQDLIHDLLEFHVVPNQKPKSDVLPSRFSKLGSSLLNSKVIPLFASWIDRKDPSYNYENLPYDFKLLHKSNQNFNNGFNATSFHRDCDNKGATIWIAKIQDSTQLIGGYNPLDWNGNCGSKSTDDSFLFNFTDITNITTARLGYVSTSIGAVYCKNNQGPSMGNLYCSNSNNWIYGVNGDCYPQLGISANITVEDVEVFQVIKRQ</sequence>
<dbReference type="InterPro" id="IPR051481">
    <property type="entry name" value="BTB-POZ/Galectin-3-binding"/>
</dbReference>
<dbReference type="SMART" id="SM00225">
    <property type="entry name" value="BTB"/>
    <property type="match status" value="1"/>
</dbReference>
<feature type="domain" description="TLDc" evidence="2">
    <location>
        <begin position="294"/>
        <end position="462"/>
    </location>
</feature>
<dbReference type="PROSITE" id="PS51886">
    <property type="entry name" value="TLDC"/>
    <property type="match status" value="1"/>
</dbReference>
<dbReference type="InterPro" id="IPR000210">
    <property type="entry name" value="BTB/POZ_dom"/>
</dbReference>
<feature type="domain" description="BTB" evidence="1">
    <location>
        <begin position="23"/>
        <end position="96"/>
    </location>
</feature>
<dbReference type="Gene3D" id="3.30.710.10">
    <property type="entry name" value="Potassium Channel Kv1.1, Chain A"/>
    <property type="match status" value="1"/>
</dbReference>
<dbReference type="PANTHER" id="PTHR24410">
    <property type="entry name" value="HL07962P-RELATED"/>
    <property type="match status" value="1"/>
</dbReference>
<dbReference type="CDD" id="cd18186">
    <property type="entry name" value="BTB_POZ_ZBTB_KLHL-like"/>
    <property type="match status" value="1"/>
</dbReference>
<organism evidence="3 4">
    <name type="scientific">Rhizophagus irregularis</name>
    <dbReference type="NCBI Taxonomy" id="588596"/>
    <lineage>
        <taxon>Eukaryota</taxon>
        <taxon>Fungi</taxon>
        <taxon>Fungi incertae sedis</taxon>
        <taxon>Mucoromycota</taxon>
        <taxon>Glomeromycotina</taxon>
        <taxon>Glomeromycetes</taxon>
        <taxon>Glomerales</taxon>
        <taxon>Glomeraceae</taxon>
        <taxon>Rhizophagus</taxon>
    </lineage>
</organism>
<evidence type="ECO:0000259" key="1">
    <source>
        <dbReference type="PROSITE" id="PS50097"/>
    </source>
</evidence>
<dbReference type="Pfam" id="PF07534">
    <property type="entry name" value="TLD"/>
    <property type="match status" value="1"/>
</dbReference>
<evidence type="ECO:0000313" key="3">
    <source>
        <dbReference type="EMBL" id="PKK76015.1"/>
    </source>
</evidence>
<dbReference type="EMBL" id="LLXL01000208">
    <property type="protein sequence ID" value="PKK76015.1"/>
    <property type="molecule type" value="Genomic_DNA"/>
</dbReference>
<dbReference type="Proteomes" id="UP000233469">
    <property type="component" value="Unassembled WGS sequence"/>
</dbReference>
<evidence type="ECO:0008006" key="5">
    <source>
        <dbReference type="Google" id="ProtNLM"/>
    </source>
</evidence>
<dbReference type="SUPFAM" id="SSF54695">
    <property type="entry name" value="POZ domain"/>
    <property type="match status" value="1"/>
</dbReference>
<name>A0A2N1NQ40_9GLOM</name>
<dbReference type="Pfam" id="PF00651">
    <property type="entry name" value="BTB"/>
    <property type="match status" value="1"/>
</dbReference>
<dbReference type="PANTHER" id="PTHR24410:SF23">
    <property type="entry name" value="BTB DOMAIN-CONTAINING PROTEIN-RELATED"/>
    <property type="match status" value="1"/>
</dbReference>
<proteinExistence type="predicted"/>
<comment type="caution">
    <text evidence="3">The sequence shown here is derived from an EMBL/GenBank/DDBJ whole genome shotgun (WGS) entry which is preliminary data.</text>
</comment>
<gene>
    <name evidence="3" type="ORF">RhiirC2_845543</name>
</gene>
<dbReference type="PROSITE" id="PS50097">
    <property type="entry name" value="BTB"/>
    <property type="match status" value="1"/>
</dbReference>
<accession>A0A2N1NQ40</accession>
<protein>
    <recommendedName>
        <fullName evidence="5">Btb/poz domain-containing protein 19-like</fullName>
    </recommendedName>
</protein>
<evidence type="ECO:0000259" key="2">
    <source>
        <dbReference type="PROSITE" id="PS51886"/>
    </source>
</evidence>
<dbReference type="VEuPathDB" id="FungiDB:RhiirA1_471312"/>
<dbReference type="Gene3D" id="1.25.40.420">
    <property type="match status" value="1"/>
</dbReference>
<reference evidence="3 4" key="1">
    <citation type="submission" date="2016-04" db="EMBL/GenBank/DDBJ databases">
        <title>Genome analyses suggest a sexual origin of heterokaryosis in a supposedly ancient asexual fungus.</title>
        <authorList>
            <person name="Ropars J."/>
            <person name="Sedzielewska K."/>
            <person name="Noel J."/>
            <person name="Charron P."/>
            <person name="Farinelli L."/>
            <person name="Marton T."/>
            <person name="Kruger M."/>
            <person name="Pelin A."/>
            <person name="Brachmann A."/>
            <person name="Corradi N."/>
        </authorList>
    </citation>
    <scope>NUCLEOTIDE SEQUENCE [LARGE SCALE GENOMIC DNA]</scope>
    <source>
        <strain evidence="3 4">C2</strain>
    </source>
</reference>
<dbReference type="InterPro" id="IPR011333">
    <property type="entry name" value="SKP1/BTB/POZ_sf"/>
</dbReference>
<dbReference type="VEuPathDB" id="FungiDB:RhiirFUN_006906"/>
<dbReference type="VEuPathDB" id="FungiDB:FUN_001755"/>
<dbReference type="InterPro" id="IPR006571">
    <property type="entry name" value="TLDc_dom"/>
</dbReference>
<dbReference type="AlphaFoldDB" id="A0A2N1NQ40"/>
<evidence type="ECO:0000313" key="4">
    <source>
        <dbReference type="Proteomes" id="UP000233469"/>
    </source>
</evidence>
<reference evidence="3 4" key="2">
    <citation type="submission" date="2017-10" db="EMBL/GenBank/DDBJ databases">
        <title>Extensive intraspecific genome diversity in a model arbuscular mycorrhizal fungus.</title>
        <authorList>
            <person name="Chen E.C.H."/>
            <person name="Morin E."/>
            <person name="Baudet D."/>
            <person name="Noel J."/>
            <person name="Ndikumana S."/>
            <person name="Charron P."/>
            <person name="St-Onge C."/>
            <person name="Giorgi J."/>
            <person name="Grigoriev I.V."/>
            <person name="Roux C."/>
            <person name="Martin F.M."/>
            <person name="Corradi N."/>
        </authorList>
    </citation>
    <scope>NUCLEOTIDE SEQUENCE [LARGE SCALE GENOMIC DNA]</scope>
    <source>
        <strain evidence="3 4">C2</strain>
    </source>
</reference>